<gene>
    <name evidence="2" type="ORF">CAUJ_LOCUS14300</name>
</gene>
<accession>A0A8S1HVW6</accession>
<reference evidence="2" key="1">
    <citation type="submission" date="2020-10" db="EMBL/GenBank/DDBJ databases">
        <authorList>
            <person name="Kikuchi T."/>
        </authorList>
    </citation>
    <scope>NUCLEOTIDE SEQUENCE</scope>
    <source>
        <strain evidence="2">NKZ352</strain>
    </source>
</reference>
<keyword evidence="3" id="KW-1185">Reference proteome</keyword>
<dbReference type="EMBL" id="CAJGYM010000124">
    <property type="protein sequence ID" value="CAD6198394.1"/>
    <property type="molecule type" value="Genomic_DNA"/>
</dbReference>
<dbReference type="OrthoDB" id="5836313at2759"/>
<evidence type="ECO:0000313" key="3">
    <source>
        <dbReference type="Proteomes" id="UP000835052"/>
    </source>
</evidence>
<comment type="caution">
    <text evidence="2">The sequence shown here is derived from an EMBL/GenBank/DDBJ whole genome shotgun (WGS) entry which is preliminary data.</text>
</comment>
<feature type="chain" id="PRO_5035822384" evidence="1">
    <location>
        <begin position="22"/>
        <end position="121"/>
    </location>
</feature>
<name>A0A8S1HVW6_9PELO</name>
<proteinExistence type="predicted"/>
<evidence type="ECO:0000313" key="2">
    <source>
        <dbReference type="EMBL" id="CAD6198394.1"/>
    </source>
</evidence>
<keyword evidence="1" id="KW-0732">Signal</keyword>
<dbReference type="AlphaFoldDB" id="A0A8S1HVW6"/>
<sequence length="121" mass="13829">MDALALLTPALFGVTAMFCAARLIAKACCSPSEMPGDDEYHDVRNHVFFSRIPHSYSRIVLDESANVQSVTITRIQQTSPYFMRRRGLLAHYRNPNDEPPFNFNAKTVSTQDYFAKQPKWK</sequence>
<dbReference type="Proteomes" id="UP000835052">
    <property type="component" value="Unassembled WGS sequence"/>
</dbReference>
<organism evidence="2 3">
    <name type="scientific">Caenorhabditis auriculariae</name>
    <dbReference type="NCBI Taxonomy" id="2777116"/>
    <lineage>
        <taxon>Eukaryota</taxon>
        <taxon>Metazoa</taxon>
        <taxon>Ecdysozoa</taxon>
        <taxon>Nematoda</taxon>
        <taxon>Chromadorea</taxon>
        <taxon>Rhabditida</taxon>
        <taxon>Rhabditina</taxon>
        <taxon>Rhabditomorpha</taxon>
        <taxon>Rhabditoidea</taxon>
        <taxon>Rhabditidae</taxon>
        <taxon>Peloderinae</taxon>
        <taxon>Caenorhabditis</taxon>
    </lineage>
</organism>
<feature type="signal peptide" evidence="1">
    <location>
        <begin position="1"/>
        <end position="21"/>
    </location>
</feature>
<evidence type="ECO:0000256" key="1">
    <source>
        <dbReference type="SAM" id="SignalP"/>
    </source>
</evidence>
<protein>
    <submittedName>
        <fullName evidence="2">Uncharacterized protein</fullName>
    </submittedName>
</protein>